<organism evidence="3 4">
    <name type="scientific">Candidatus Pantoea multigeneris</name>
    <dbReference type="NCBI Taxonomy" id="2608357"/>
    <lineage>
        <taxon>Bacteria</taxon>
        <taxon>Pseudomonadati</taxon>
        <taxon>Pseudomonadota</taxon>
        <taxon>Gammaproteobacteria</taxon>
        <taxon>Enterobacterales</taxon>
        <taxon>Erwiniaceae</taxon>
        <taxon>Pantoea</taxon>
    </lineage>
</organism>
<dbReference type="EMBL" id="VWXF01000001">
    <property type="protein sequence ID" value="NIF20037.1"/>
    <property type="molecule type" value="Genomic_DNA"/>
</dbReference>
<dbReference type="PANTHER" id="PTHR44051">
    <property type="entry name" value="GLUTATHIONE S-TRANSFERASE-RELATED"/>
    <property type="match status" value="1"/>
</dbReference>
<keyword evidence="4" id="KW-1185">Reference proteome</keyword>
<dbReference type="RefSeq" id="WP_205297158.1">
    <property type="nucleotide sequence ID" value="NZ_VWXF01000001.1"/>
</dbReference>
<evidence type="ECO:0000313" key="4">
    <source>
        <dbReference type="Proteomes" id="UP001515683"/>
    </source>
</evidence>
<evidence type="ECO:0000259" key="2">
    <source>
        <dbReference type="PROSITE" id="PS50405"/>
    </source>
</evidence>
<dbReference type="InterPro" id="IPR036282">
    <property type="entry name" value="Glutathione-S-Trfase_C_sf"/>
</dbReference>
<dbReference type="InterPro" id="IPR004046">
    <property type="entry name" value="GST_C"/>
</dbReference>
<evidence type="ECO:0000313" key="3">
    <source>
        <dbReference type="EMBL" id="NIF20037.1"/>
    </source>
</evidence>
<dbReference type="InterPro" id="IPR040079">
    <property type="entry name" value="Glutathione_S-Trfase"/>
</dbReference>
<gene>
    <name evidence="3" type="ORF">F3J40_00170</name>
</gene>
<dbReference type="PROSITE" id="PS50404">
    <property type="entry name" value="GST_NTER"/>
    <property type="match status" value="1"/>
</dbReference>
<dbReference type="Pfam" id="PF00043">
    <property type="entry name" value="GST_C"/>
    <property type="match status" value="1"/>
</dbReference>
<feature type="domain" description="GST N-terminal" evidence="1">
    <location>
        <begin position="1"/>
        <end position="78"/>
    </location>
</feature>
<proteinExistence type="predicted"/>
<dbReference type="PROSITE" id="PS50405">
    <property type="entry name" value="GST_CTER"/>
    <property type="match status" value="1"/>
</dbReference>
<dbReference type="SFLD" id="SFLDS00019">
    <property type="entry name" value="Glutathione_Transferase_(cytos"/>
    <property type="match status" value="1"/>
</dbReference>
<protein>
    <submittedName>
        <fullName evidence="3">Glutathione S-transferase</fullName>
    </submittedName>
</protein>
<evidence type="ECO:0000259" key="1">
    <source>
        <dbReference type="PROSITE" id="PS50404"/>
    </source>
</evidence>
<dbReference type="Pfam" id="PF13417">
    <property type="entry name" value="GST_N_3"/>
    <property type="match status" value="1"/>
</dbReference>
<dbReference type="InterPro" id="IPR004045">
    <property type="entry name" value="Glutathione_S-Trfase_N"/>
</dbReference>
<dbReference type="InterPro" id="IPR010987">
    <property type="entry name" value="Glutathione-S-Trfase_C-like"/>
</dbReference>
<dbReference type="Gene3D" id="1.20.1050.10">
    <property type="match status" value="1"/>
</dbReference>
<reference evidence="3 4" key="1">
    <citation type="journal article" date="2019" name="bioRxiv">
        <title>Bacteria contribute to plant secondary compound degradation in a generalist herbivore system.</title>
        <authorList>
            <person name="Francoeur C.B."/>
            <person name="Khadempour L."/>
            <person name="Moreira-Soto R.D."/>
            <person name="Gotting K."/>
            <person name="Book A.J."/>
            <person name="Pinto-Tomas A.A."/>
            <person name="Keefover-Ring K."/>
            <person name="Currie C.R."/>
        </authorList>
    </citation>
    <scope>NUCLEOTIDE SEQUENCE [LARGE SCALE GENOMIC DNA]</scope>
    <source>
        <strain evidence="3">Acro-835</strain>
    </source>
</reference>
<dbReference type="SFLD" id="SFLDG00358">
    <property type="entry name" value="Main_(cytGST)"/>
    <property type="match status" value="1"/>
</dbReference>
<comment type="caution">
    <text evidence="3">The sequence shown here is derived from an EMBL/GenBank/DDBJ whole genome shotgun (WGS) entry which is preliminary data.</text>
</comment>
<dbReference type="Gene3D" id="3.40.30.10">
    <property type="entry name" value="Glutaredoxin"/>
    <property type="match status" value="1"/>
</dbReference>
<dbReference type="InterPro" id="IPR036249">
    <property type="entry name" value="Thioredoxin-like_sf"/>
</dbReference>
<dbReference type="SUPFAM" id="SSF52833">
    <property type="entry name" value="Thioredoxin-like"/>
    <property type="match status" value="1"/>
</dbReference>
<dbReference type="Proteomes" id="UP001515683">
    <property type="component" value="Unassembled WGS sequence"/>
</dbReference>
<accession>A0ABX0R4N2</accession>
<dbReference type="PANTHER" id="PTHR44051:SF2">
    <property type="entry name" value="HYPOTHETICAL GLUTATHIONE S-TRANSFERASE LIKE PROTEIN"/>
    <property type="match status" value="1"/>
</dbReference>
<dbReference type="SUPFAM" id="SSF47616">
    <property type="entry name" value="GST C-terminal domain-like"/>
    <property type="match status" value="1"/>
</dbReference>
<sequence length="200" mass="22196">MILYHTPLSGHGHRVCLLLNMLEMAYERRAADAALRAEPAFAELNPWRQIPVLVDGDLVIYDSNAILVYLVRRYAPGSHWLPDDPVAAAQVQQWLGHAAGEIRYGVASARIIRQFDHPEIYESAVLIAGRFLPQMERHLAAHTWLANGELSIADLACYAYVACAPEGGVSLQAFPAIQRWLRQVEALPGFEGLPPLPLPE</sequence>
<feature type="domain" description="GST C-terminal" evidence="2">
    <location>
        <begin position="84"/>
        <end position="200"/>
    </location>
</feature>
<name>A0ABX0R4N2_9GAMM</name>